<dbReference type="CDD" id="cd00096">
    <property type="entry name" value="Ig"/>
    <property type="match status" value="1"/>
</dbReference>
<dbReference type="InterPro" id="IPR003599">
    <property type="entry name" value="Ig_sub"/>
</dbReference>
<feature type="domain" description="Ig-like" evidence="13">
    <location>
        <begin position="25"/>
        <end position="118"/>
    </location>
</feature>
<feature type="domain" description="Fibronectin type-III" evidence="14">
    <location>
        <begin position="1000"/>
        <end position="1098"/>
    </location>
</feature>
<dbReference type="FunFam" id="2.60.40.10:FF:000324">
    <property type="entry name" value="Down syndrome cell adhesion molecule, isoform D"/>
    <property type="match status" value="1"/>
</dbReference>
<feature type="domain" description="Fibronectin type-III" evidence="14">
    <location>
        <begin position="1100"/>
        <end position="1193"/>
    </location>
</feature>
<protein>
    <submittedName>
        <fullName evidence="15">Dscam14</fullName>
    </submittedName>
</protein>
<dbReference type="Pfam" id="PF07679">
    <property type="entry name" value="I-set"/>
    <property type="match status" value="5"/>
</dbReference>
<evidence type="ECO:0000256" key="6">
    <source>
        <dbReference type="ARBA" id="ARBA00022989"/>
    </source>
</evidence>
<dbReference type="GO" id="GO:0098632">
    <property type="term" value="F:cell-cell adhesion mediator activity"/>
    <property type="evidence" value="ECO:0007669"/>
    <property type="project" value="TreeGrafter"/>
</dbReference>
<evidence type="ECO:0000256" key="3">
    <source>
        <dbReference type="ARBA" id="ARBA00022729"/>
    </source>
</evidence>
<comment type="subcellular location">
    <subcellularLocation>
        <location evidence="1">Membrane</location>
        <topology evidence="1">Single-pass type I membrane protein</topology>
    </subcellularLocation>
</comment>
<dbReference type="Pfam" id="PF00047">
    <property type="entry name" value="ig"/>
    <property type="match status" value="1"/>
</dbReference>
<dbReference type="GO" id="GO:0030424">
    <property type="term" value="C:axon"/>
    <property type="evidence" value="ECO:0007669"/>
    <property type="project" value="TreeGrafter"/>
</dbReference>
<keyword evidence="5" id="KW-0130">Cell adhesion</keyword>
<feature type="signal peptide" evidence="12">
    <location>
        <begin position="1"/>
        <end position="18"/>
    </location>
</feature>
<name>A0A510A1Z1_OLIMR</name>
<evidence type="ECO:0000256" key="9">
    <source>
        <dbReference type="ARBA" id="ARBA00023319"/>
    </source>
</evidence>
<dbReference type="PROSITE" id="PS50835">
    <property type="entry name" value="IG_LIKE"/>
    <property type="match status" value="9"/>
</dbReference>
<dbReference type="InterPro" id="IPR056754">
    <property type="entry name" value="DSCAM/DSCAML_C"/>
</dbReference>
<dbReference type="SUPFAM" id="SSF48726">
    <property type="entry name" value="Immunoglobulin"/>
    <property type="match status" value="9"/>
</dbReference>
<feature type="transmembrane region" description="Helical" evidence="11">
    <location>
        <begin position="1311"/>
        <end position="1334"/>
    </location>
</feature>
<dbReference type="SUPFAM" id="SSF49265">
    <property type="entry name" value="Fibronectin type III"/>
    <property type="match status" value="2"/>
</dbReference>
<feature type="domain" description="Ig-like" evidence="13">
    <location>
        <begin position="702"/>
        <end position="795"/>
    </location>
</feature>
<dbReference type="GO" id="GO:0007411">
    <property type="term" value="P:axon guidance"/>
    <property type="evidence" value="ECO:0007669"/>
    <property type="project" value="TreeGrafter"/>
</dbReference>
<feature type="region of interest" description="Disordered" evidence="10">
    <location>
        <begin position="1422"/>
        <end position="1443"/>
    </location>
</feature>
<dbReference type="EMBL" id="KX555547">
    <property type="protein sequence ID" value="ASU04338.1"/>
    <property type="molecule type" value="mRNA"/>
</dbReference>
<dbReference type="FunFam" id="2.60.40.10:FF:000719">
    <property type="entry name" value="nephrin isoform X1"/>
    <property type="match status" value="1"/>
</dbReference>
<dbReference type="InterPro" id="IPR013098">
    <property type="entry name" value="Ig_I-set"/>
</dbReference>
<dbReference type="GO" id="GO:0070593">
    <property type="term" value="P:dendrite self-avoidance"/>
    <property type="evidence" value="ECO:0007669"/>
    <property type="project" value="TreeGrafter"/>
</dbReference>
<dbReference type="InterPro" id="IPR003961">
    <property type="entry name" value="FN3_dom"/>
</dbReference>
<evidence type="ECO:0000256" key="12">
    <source>
        <dbReference type="SAM" id="SignalP"/>
    </source>
</evidence>
<feature type="domain" description="Ig-like" evidence="13">
    <location>
        <begin position="418"/>
        <end position="511"/>
    </location>
</feature>
<feature type="domain" description="Fibronectin type-III" evidence="14">
    <location>
        <begin position="1197"/>
        <end position="1296"/>
    </location>
</feature>
<feature type="domain" description="Ig-like" evidence="13">
    <location>
        <begin position="139"/>
        <end position="220"/>
    </location>
</feature>
<evidence type="ECO:0000256" key="1">
    <source>
        <dbReference type="ARBA" id="ARBA00004479"/>
    </source>
</evidence>
<reference evidence="15" key="1">
    <citation type="submission" date="2016-07" db="EMBL/GenBank/DDBJ databases">
        <title>Cloning of Dscam genes from the insect species.</title>
        <authorList>
            <person name="Cao G."/>
            <person name="Jin Y."/>
        </authorList>
    </citation>
    <scope>NUCLEOTIDE SEQUENCE</scope>
</reference>
<sequence>MSQFRVSLCLFLLNICMAKFEIESPAIVREPPMHVNFYNTTGTVIPCVTKSTPLPEVSWTTTDGTVIKDIPGLRHVRSDGSLVFPPFPAENYRQDVHSTVYRCVAFNVLGVIGSRNVNVRGVIFQTYEVRVYDEFVIYGNTAVIKCQVPSYVKDYLTVISWSRDDGFVILPQHNFGMETKFVLFPSGELHVRNVGHEDNHAKFRCRVKNSITGKNMESINTGKLVVTESHTSVPPRITHSSRYVYVKQGDTALLPCAAQGYPTPSYKWQKRDKGQLLYVALDRRIEQVDGTLIVSRAEIFDSGIYICTARNDMGETKFELQLTVRVPLRAAIWPRHQKVSSGTSVSFNCTTTGHPITNMEWMKNQKPLVSSRRITISGNVIHINSVQRENIGIYQCYIYNEEESAQASTYLSIASESPRIILKFEEATYNPGDHISLKCSAAGNPLPQITWYTYSIPVQDTGRLRVGDYVSRDGIVISYVNISAAEIADGGIYECKATNDYGTDSHSGTVYIRGPPYIKPMINRTVIAGQTLVLHCPISGHPIKSVRWERGIKQLPLGRRQKVHSNGTLVIHHVDGKEDDGQYQCRATNDQGLAASRKVYIKVLVPPKITPFSFPENAEEGMRASVSCSVPIGDPPISISWLKDNLPISTDVRISLELIDDFVSTLVFKSLTQEHSGTYTCVATNDAATVNFTVLLSVSAAPKWKIEPIDKSAVVGHSLLLDCMAVGRPEPRVVWKRAEESSSIEYRTVISGSRVQSLVNGSLYFREIEQEDDGKYMCEASNGVGSALSTVVKLTVNVPAFFKQKFQASVIQRGQSAELKCEAFGERPVSFVWLKDRQPIDSSTPSIVLQEQQLKESQISELRIISTRRQDTALYTCIASNPYGQDETSIQLTVLDKPDPPKDIEAFDIHGRSISLKWNKPYNGNNPITRYVVEYKEATGDWNNAEREIYVDGDQTKINIPHLIPLVRYNFRLSTENRLGRSGFSEILTVITDGEAPGGSPVKVHATPIGSSRLHVSWQAPVSVLHYGLLKGYHVGYKVYNTPDPYVYKTVEETESYEKTCEIRNLKRATKYSIVVQAFNDRGAGPLSDEVIVQTLEFDPPQTPSLKIDSVTSSTIHLTWESVFDNENPVSGFIINWRKDGDEWTELQLSRDQTSHLLTGLKCGTKYQFFITSYNNVGKGEPSDIVSGRTEGSAPIAPTSQNWINRNATSIILRLSSWRNGGCPIEFFVVQYKPQRQQEWILISSQIHSDQEKVVISDLAPGTWYNVLVSAHNAVSVKEADYLVSTLTMTGATVQPDNLTDPSRRYRSLSFIVPICCAAVVLVAVSVAVFLLICRKRSPRMTNLYEGVRHSEDPKTDALAMGELEKTYDQNRESIYFPTPYATSNIPFVGRDDGRVDGDRCRSLNRPNIRGNEHLYDIPQPLRDDIKHEKHDKSKQNRDYEEGDARYGFTDVMHHDRPHSTPSASCAQYSKILNGNRWSIPESNDRWQNIKEEMPVTHHPLLVDGSELSDAECDREYKFSSGNGIKTTVLLQSNW</sequence>
<evidence type="ECO:0000313" key="15">
    <source>
        <dbReference type="EMBL" id="ASU04338.1"/>
    </source>
</evidence>
<evidence type="ECO:0000259" key="14">
    <source>
        <dbReference type="PROSITE" id="PS50853"/>
    </source>
</evidence>
<dbReference type="InterPro" id="IPR003598">
    <property type="entry name" value="Ig_sub2"/>
</dbReference>
<dbReference type="CDD" id="cd20958">
    <property type="entry name" value="IgI_5_Dscam"/>
    <property type="match status" value="1"/>
</dbReference>
<dbReference type="Pfam" id="PF00041">
    <property type="entry name" value="fn3"/>
    <property type="match status" value="3"/>
</dbReference>
<dbReference type="PRINTS" id="PR00014">
    <property type="entry name" value="FNTYPEIII"/>
</dbReference>
<dbReference type="PRINTS" id="PR01832">
    <property type="entry name" value="VEGFRECEPTOR"/>
</dbReference>
<dbReference type="InterPro" id="IPR007110">
    <property type="entry name" value="Ig-like_dom"/>
</dbReference>
<keyword evidence="6 11" id="KW-1133">Transmembrane helix</keyword>
<keyword evidence="2 11" id="KW-0812">Transmembrane</keyword>
<dbReference type="InterPro" id="IPR036116">
    <property type="entry name" value="FN3_sf"/>
</dbReference>
<feature type="domain" description="Fibronectin type-III" evidence="14">
    <location>
        <begin position="900"/>
        <end position="995"/>
    </location>
</feature>
<keyword evidence="3 12" id="KW-0732">Signal</keyword>
<organism evidence="15">
    <name type="scientific">Olivierus martensii</name>
    <name type="common">Manchurian scorpion</name>
    <name type="synonym">Mesobuthus martensii</name>
    <dbReference type="NCBI Taxonomy" id="34649"/>
    <lineage>
        <taxon>Eukaryota</taxon>
        <taxon>Metazoa</taxon>
        <taxon>Ecdysozoa</taxon>
        <taxon>Arthropoda</taxon>
        <taxon>Chelicerata</taxon>
        <taxon>Arachnida</taxon>
        <taxon>Scorpiones</taxon>
        <taxon>Buthida</taxon>
        <taxon>Buthoidea</taxon>
        <taxon>Buthidae</taxon>
        <taxon>Olivierus</taxon>
    </lineage>
</organism>
<keyword evidence="4" id="KW-0677">Repeat</keyword>
<evidence type="ECO:0000256" key="5">
    <source>
        <dbReference type="ARBA" id="ARBA00022889"/>
    </source>
</evidence>
<dbReference type="InterPro" id="IPR013783">
    <property type="entry name" value="Ig-like_fold"/>
</dbReference>
<dbReference type="PANTHER" id="PTHR10075">
    <property type="entry name" value="BASIGIN RELATED"/>
    <property type="match status" value="1"/>
</dbReference>
<accession>A0A510A1Z1</accession>
<dbReference type="Gene3D" id="2.60.40.10">
    <property type="entry name" value="Immunoglobulins"/>
    <property type="match status" value="13"/>
</dbReference>
<feature type="domain" description="Ig-like" evidence="13">
    <location>
        <begin position="799"/>
        <end position="893"/>
    </location>
</feature>
<keyword evidence="9" id="KW-0393">Immunoglobulin domain</keyword>
<dbReference type="FunFam" id="2.60.40.10:FF:000104">
    <property type="entry name" value="Down syndrome cell adhesion molecule b"/>
    <property type="match status" value="1"/>
</dbReference>
<dbReference type="FunFam" id="2.60.40.10:FF:000017">
    <property type="entry name" value="Down syndrome cell adhesion molecule b"/>
    <property type="match status" value="1"/>
</dbReference>
<evidence type="ECO:0000256" key="4">
    <source>
        <dbReference type="ARBA" id="ARBA00022737"/>
    </source>
</evidence>
<evidence type="ECO:0000256" key="2">
    <source>
        <dbReference type="ARBA" id="ARBA00022692"/>
    </source>
</evidence>
<feature type="domain" description="Ig-like" evidence="13">
    <location>
        <begin position="516"/>
        <end position="600"/>
    </location>
</feature>
<evidence type="ECO:0000259" key="13">
    <source>
        <dbReference type="PROSITE" id="PS50835"/>
    </source>
</evidence>
<dbReference type="InterPro" id="IPR036179">
    <property type="entry name" value="Ig-like_dom_sf"/>
</dbReference>
<dbReference type="SMART" id="SM00409">
    <property type="entry name" value="IG"/>
    <property type="match status" value="8"/>
</dbReference>
<dbReference type="Pfam" id="PF25059">
    <property type="entry name" value="FN3_DSCAM-DSCAML_C"/>
    <property type="match status" value="1"/>
</dbReference>
<feature type="chain" id="PRO_5022200735" evidence="12">
    <location>
        <begin position="19"/>
        <end position="1535"/>
    </location>
</feature>
<dbReference type="GO" id="GO:0005886">
    <property type="term" value="C:plasma membrane"/>
    <property type="evidence" value="ECO:0007669"/>
    <property type="project" value="TreeGrafter"/>
</dbReference>
<proteinExistence type="evidence at transcript level"/>
<dbReference type="PROSITE" id="PS50853">
    <property type="entry name" value="FN3"/>
    <property type="match status" value="4"/>
</dbReference>
<evidence type="ECO:0000256" key="8">
    <source>
        <dbReference type="ARBA" id="ARBA00023157"/>
    </source>
</evidence>
<dbReference type="InterPro" id="IPR013151">
    <property type="entry name" value="Immunoglobulin_dom"/>
</dbReference>
<dbReference type="SMART" id="SM00408">
    <property type="entry name" value="IGc2"/>
    <property type="match status" value="7"/>
</dbReference>
<evidence type="ECO:0000256" key="11">
    <source>
        <dbReference type="SAM" id="Phobius"/>
    </source>
</evidence>
<keyword evidence="8" id="KW-1015">Disulfide bond</keyword>
<dbReference type="SMART" id="SM00060">
    <property type="entry name" value="FN3"/>
    <property type="match status" value="4"/>
</dbReference>
<dbReference type="FunFam" id="2.60.40.10:FF:000333">
    <property type="entry name" value="Down syndrome cell adhesion molecule"/>
    <property type="match status" value="1"/>
</dbReference>
<dbReference type="FunFam" id="2.60.40.10:FF:000028">
    <property type="entry name" value="Neuronal cell adhesion molecule"/>
    <property type="match status" value="1"/>
</dbReference>
<dbReference type="Pfam" id="PF13927">
    <property type="entry name" value="Ig_3"/>
    <property type="match status" value="2"/>
</dbReference>
<dbReference type="PANTHER" id="PTHR10075:SF100">
    <property type="entry name" value="FASCICLIN-2"/>
    <property type="match status" value="1"/>
</dbReference>
<feature type="domain" description="Ig-like" evidence="13">
    <location>
        <begin position="607"/>
        <end position="697"/>
    </location>
</feature>
<evidence type="ECO:0000256" key="7">
    <source>
        <dbReference type="ARBA" id="ARBA00023136"/>
    </source>
</evidence>
<keyword evidence="7 11" id="KW-0472">Membrane</keyword>
<feature type="domain" description="Ig-like" evidence="13">
    <location>
        <begin position="327"/>
        <end position="412"/>
    </location>
</feature>
<evidence type="ECO:0000256" key="10">
    <source>
        <dbReference type="SAM" id="MobiDB-lite"/>
    </source>
</evidence>
<feature type="domain" description="Ig-like" evidence="13">
    <location>
        <begin position="235"/>
        <end position="323"/>
    </location>
</feature>
<dbReference type="CDD" id="cd00063">
    <property type="entry name" value="FN3"/>
    <property type="match status" value="4"/>
</dbReference>
<dbReference type="GO" id="GO:0007156">
    <property type="term" value="P:homophilic cell adhesion via plasma membrane adhesion molecules"/>
    <property type="evidence" value="ECO:0007669"/>
    <property type="project" value="TreeGrafter"/>
</dbReference>